<gene>
    <name evidence="2" type="ORF">Tco_0727493</name>
</gene>
<feature type="region of interest" description="Disordered" evidence="1">
    <location>
        <begin position="44"/>
        <end position="72"/>
    </location>
</feature>
<feature type="compositionally biased region" description="Basic and acidic residues" evidence="1">
    <location>
        <begin position="62"/>
        <end position="72"/>
    </location>
</feature>
<sequence>MGVTDVRTYDSLNRKWRRLRPNVAQLCLSYSNVVQRNKDGSCDESAKGGFNLNNSVGEEKDEEAREIQPMRKDKAKKKVASLSIPLASSDASGDEPFVKLLVNEFTSAQLPFFQ</sequence>
<dbReference type="EMBL" id="BQNB010010460">
    <property type="protein sequence ID" value="GJS77612.1"/>
    <property type="molecule type" value="Genomic_DNA"/>
</dbReference>
<evidence type="ECO:0000313" key="3">
    <source>
        <dbReference type="Proteomes" id="UP001151760"/>
    </source>
</evidence>
<reference evidence="2" key="2">
    <citation type="submission" date="2022-01" db="EMBL/GenBank/DDBJ databases">
        <authorList>
            <person name="Yamashiro T."/>
            <person name="Shiraishi A."/>
            <person name="Satake H."/>
            <person name="Nakayama K."/>
        </authorList>
    </citation>
    <scope>NUCLEOTIDE SEQUENCE</scope>
</reference>
<name>A0ABQ4YJB8_9ASTR</name>
<evidence type="ECO:0000313" key="2">
    <source>
        <dbReference type="EMBL" id="GJS77612.1"/>
    </source>
</evidence>
<comment type="caution">
    <text evidence="2">The sequence shown here is derived from an EMBL/GenBank/DDBJ whole genome shotgun (WGS) entry which is preliminary data.</text>
</comment>
<protein>
    <submittedName>
        <fullName evidence="2">Uncharacterized protein</fullName>
    </submittedName>
</protein>
<accession>A0ABQ4YJB8</accession>
<evidence type="ECO:0000256" key="1">
    <source>
        <dbReference type="SAM" id="MobiDB-lite"/>
    </source>
</evidence>
<reference evidence="2" key="1">
    <citation type="journal article" date="2022" name="Int. J. Mol. Sci.">
        <title>Draft Genome of Tanacetum Coccineum: Genomic Comparison of Closely Related Tanacetum-Family Plants.</title>
        <authorList>
            <person name="Yamashiro T."/>
            <person name="Shiraishi A."/>
            <person name="Nakayama K."/>
            <person name="Satake H."/>
        </authorList>
    </citation>
    <scope>NUCLEOTIDE SEQUENCE</scope>
</reference>
<keyword evidence="3" id="KW-1185">Reference proteome</keyword>
<dbReference type="Proteomes" id="UP001151760">
    <property type="component" value="Unassembled WGS sequence"/>
</dbReference>
<organism evidence="2 3">
    <name type="scientific">Tanacetum coccineum</name>
    <dbReference type="NCBI Taxonomy" id="301880"/>
    <lineage>
        <taxon>Eukaryota</taxon>
        <taxon>Viridiplantae</taxon>
        <taxon>Streptophyta</taxon>
        <taxon>Embryophyta</taxon>
        <taxon>Tracheophyta</taxon>
        <taxon>Spermatophyta</taxon>
        <taxon>Magnoliopsida</taxon>
        <taxon>eudicotyledons</taxon>
        <taxon>Gunneridae</taxon>
        <taxon>Pentapetalae</taxon>
        <taxon>asterids</taxon>
        <taxon>campanulids</taxon>
        <taxon>Asterales</taxon>
        <taxon>Asteraceae</taxon>
        <taxon>Asteroideae</taxon>
        <taxon>Anthemideae</taxon>
        <taxon>Anthemidinae</taxon>
        <taxon>Tanacetum</taxon>
    </lineage>
</organism>
<proteinExistence type="predicted"/>